<dbReference type="InterPro" id="IPR036439">
    <property type="entry name" value="Dockerin_dom_sf"/>
</dbReference>
<proteinExistence type="predicted"/>
<dbReference type="GO" id="GO:0000272">
    <property type="term" value="P:polysaccharide catabolic process"/>
    <property type="evidence" value="ECO:0007669"/>
    <property type="project" value="InterPro"/>
</dbReference>
<evidence type="ECO:0000259" key="1">
    <source>
        <dbReference type="Pfam" id="PF00963"/>
    </source>
</evidence>
<dbReference type="InterPro" id="IPR008965">
    <property type="entry name" value="CBM2/CBM3_carb-bd_dom_sf"/>
</dbReference>
<dbReference type="Pfam" id="PF00963">
    <property type="entry name" value="Cohesin"/>
    <property type="match status" value="1"/>
</dbReference>
<dbReference type="GO" id="GO:0030246">
    <property type="term" value="F:carbohydrate binding"/>
    <property type="evidence" value="ECO:0007669"/>
    <property type="project" value="InterPro"/>
</dbReference>
<feature type="domain" description="Cohesin" evidence="1">
    <location>
        <begin position="61"/>
        <end position="160"/>
    </location>
</feature>
<gene>
    <name evidence="2" type="ORF">A2Z86_08240</name>
</gene>
<dbReference type="InterPro" id="IPR002102">
    <property type="entry name" value="Cohesin_dom"/>
</dbReference>
<dbReference type="AlphaFoldDB" id="A0A1F5YEC6"/>
<accession>A0A1F5YEC6</accession>
<organism evidence="2 3">
    <name type="scientific">Candidatus Glassbacteria bacterium GWA2_58_10</name>
    <dbReference type="NCBI Taxonomy" id="1817865"/>
    <lineage>
        <taxon>Bacteria</taxon>
        <taxon>Candidatus Glassiibacteriota</taxon>
    </lineage>
</organism>
<dbReference type="Proteomes" id="UP000176992">
    <property type="component" value="Unassembled WGS sequence"/>
</dbReference>
<evidence type="ECO:0000313" key="3">
    <source>
        <dbReference type="Proteomes" id="UP000176992"/>
    </source>
</evidence>
<dbReference type="EMBL" id="MFIV01000089">
    <property type="protein sequence ID" value="OGF98547.1"/>
    <property type="molecule type" value="Genomic_DNA"/>
</dbReference>
<protein>
    <recommendedName>
        <fullName evidence="1">Cohesin domain-containing protein</fullName>
    </recommendedName>
</protein>
<reference evidence="2 3" key="1">
    <citation type="journal article" date="2016" name="Nat. Commun.">
        <title>Thousands of microbial genomes shed light on interconnected biogeochemical processes in an aquifer system.</title>
        <authorList>
            <person name="Anantharaman K."/>
            <person name="Brown C.T."/>
            <person name="Hug L.A."/>
            <person name="Sharon I."/>
            <person name="Castelle C.J."/>
            <person name="Probst A.J."/>
            <person name="Thomas B.C."/>
            <person name="Singh A."/>
            <person name="Wilkins M.J."/>
            <person name="Karaoz U."/>
            <person name="Brodie E.L."/>
            <person name="Williams K.H."/>
            <person name="Hubbard S.S."/>
            <person name="Banfield J.F."/>
        </authorList>
    </citation>
    <scope>NUCLEOTIDE SEQUENCE [LARGE SCALE GENOMIC DNA]</scope>
</reference>
<evidence type="ECO:0000313" key="2">
    <source>
        <dbReference type="EMBL" id="OGF98547.1"/>
    </source>
</evidence>
<comment type="caution">
    <text evidence="2">The sequence shown here is derived from an EMBL/GenBank/DDBJ whole genome shotgun (WGS) entry which is preliminary data.</text>
</comment>
<dbReference type="SUPFAM" id="SSF49384">
    <property type="entry name" value="Carbohydrate-binding domain"/>
    <property type="match status" value="1"/>
</dbReference>
<name>A0A1F5YEC6_9BACT</name>
<dbReference type="Gene3D" id="2.60.40.680">
    <property type="match status" value="1"/>
</dbReference>
<dbReference type="SUPFAM" id="SSF63446">
    <property type="entry name" value="Type I dockerin domain"/>
    <property type="match status" value="1"/>
</dbReference>
<sequence length="240" mass="25147">MTVISAFGTWNGDGSSFTQFPDAILPGDRWRIEIEPDAVPDSAQAKQYTWGFSGAMVAGTDNVEVYLTVQNSSAFSLADLAVVYDPAVLQPVAPLDANLKLISRASQLELVSADDSAAGTLSLRLTTSATARPFPEVKAGSGAIISLKFRVIGTLTAETTAGLEIRLADGTSLAQYQMPAKVPSGVVGDVRADGKADIFDLLEILQVLGGGIPASSLSDVNGDGRTDIFDLLEWLKVAGK</sequence>
<dbReference type="Gene3D" id="1.10.1330.10">
    <property type="entry name" value="Dockerin domain"/>
    <property type="match status" value="1"/>
</dbReference>
<dbReference type="CDD" id="cd08547">
    <property type="entry name" value="Type_II_cohesin"/>
    <property type="match status" value="1"/>
</dbReference>